<protein>
    <submittedName>
        <fullName evidence="3">RepE-like protein</fullName>
    </submittedName>
</protein>
<accession>A0A0C5GRQ4</accession>
<dbReference type="InterPro" id="IPR000525">
    <property type="entry name" value="Initiator_Rep_WH1"/>
</dbReference>
<feature type="domain" description="Initiator Rep protein WH1" evidence="2">
    <location>
        <begin position="16"/>
        <end position="160"/>
    </location>
</feature>
<keyword evidence="3" id="KW-0614">Plasmid</keyword>
<geneLocation type="plasmid" evidence="3">
    <name>pER29</name>
</geneLocation>
<dbReference type="EMBL" id="KM576795">
    <property type="protein sequence ID" value="AJP18167.1"/>
    <property type="molecule type" value="Genomic_DNA"/>
</dbReference>
<proteinExistence type="inferred from homology"/>
<organism evidence="3">
    <name type="scientific">Erysipelothrix rhusiopathiae</name>
    <dbReference type="NCBI Taxonomy" id="1648"/>
    <lineage>
        <taxon>Bacteria</taxon>
        <taxon>Bacillati</taxon>
        <taxon>Bacillota</taxon>
        <taxon>Erysipelotrichia</taxon>
        <taxon>Erysipelotrichales</taxon>
        <taxon>Erysipelotrichaceae</taxon>
        <taxon>Erysipelothrix</taxon>
    </lineage>
</organism>
<dbReference type="Gene3D" id="1.10.10.10">
    <property type="entry name" value="Winged helix-like DNA-binding domain superfamily/Winged helix DNA-binding domain"/>
    <property type="match status" value="2"/>
</dbReference>
<evidence type="ECO:0000259" key="2">
    <source>
        <dbReference type="Pfam" id="PF01051"/>
    </source>
</evidence>
<dbReference type="SUPFAM" id="SSF46785">
    <property type="entry name" value="Winged helix' DNA-binding domain"/>
    <property type="match status" value="2"/>
</dbReference>
<reference evidence="3" key="1">
    <citation type="journal article" date="2015" name="Antimicrob. Agents Chemother.">
        <title>First Report of Macrolide Resistance Gene erm(T) Harbored by a Novel Small Plasmid from Erysipelothrix rhusiopathiae.</title>
        <authorList>
            <person name="Xu C.W."/>
            <person name="Zhang A.Y."/>
            <person name="Yang C.M."/>
            <person name="Pan Y."/>
            <person name="Guan Z.B."/>
            <person name="Lei C.W."/>
            <person name="Peng L.Y."/>
            <person name="Li Q.Z."/>
            <person name="Wang H.N."/>
        </authorList>
    </citation>
    <scope>NUCLEOTIDE SEQUENCE</scope>
    <source>
        <strain evidence="3">ER29</strain>
        <plasmid evidence="3">pER29</plasmid>
    </source>
</reference>
<dbReference type="AlphaFoldDB" id="A0A0C5GRQ4"/>
<evidence type="ECO:0000313" key="3">
    <source>
        <dbReference type="EMBL" id="AJP18167.1"/>
    </source>
</evidence>
<dbReference type="GO" id="GO:0003887">
    <property type="term" value="F:DNA-directed DNA polymerase activity"/>
    <property type="evidence" value="ECO:0007669"/>
    <property type="project" value="InterPro"/>
</dbReference>
<dbReference type="GO" id="GO:0006270">
    <property type="term" value="P:DNA replication initiation"/>
    <property type="evidence" value="ECO:0007669"/>
    <property type="project" value="InterPro"/>
</dbReference>
<dbReference type="InterPro" id="IPR036390">
    <property type="entry name" value="WH_DNA-bd_sf"/>
</dbReference>
<sequence length="317" mass="37497">MNGKRCFMSDYDLGNKVVQSNQWILGRWGLSNSLLKLFEMAVSCIDTSKPNPSRKITMNKQDIFELFEYNSTDKYVVFQRHMQQLQGQKVVLQEGEKKRSVVLVPTIEWGENENDNQVTFYFNEHIMPHLIELQAHFTQYELLELKGMKGQYTIPIFKYLTMEHNRKIHLTENAQKGYVTINVSLDDFRYMTATEKKYKDFRNFRKRVLDNSIEEINAVRDNGTKRTNIIVKYETLHGKYNKVIGIKFYIRKRQSATDNDFDTVKINPYNVIDNEPRSAKENNVTADDFHRGYYEKKKQMTKEEINKFESELSEGKV</sequence>
<evidence type="ECO:0000256" key="1">
    <source>
        <dbReference type="ARBA" id="ARBA00038283"/>
    </source>
</evidence>
<dbReference type="Pfam" id="PF01051">
    <property type="entry name" value="Rep3_N"/>
    <property type="match status" value="1"/>
</dbReference>
<dbReference type="Pfam" id="PF21205">
    <property type="entry name" value="Rep3_C"/>
    <property type="match status" value="1"/>
</dbReference>
<name>A0A0C5GRQ4_ERYRH</name>
<dbReference type="InterPro" id="IPR036388">
    <property type="entry name" value="WH-like_DNA-bd_sf"/>
</dbReference>
<comment type="similarity">
    <text evidence="1">Belongs to the initiator RepB protein family.</text>
</comment>
<gene>
    <name evidence="3" type="primary">repE</name>
</gene>